<dbReference type="GO" id="GO:0004029">
    <property type="term" value="F:aldehyde dehydrogenase (NAD+) activity"/>
    <property type="evidence" value="ECO:0007669"/>
    <property type="project" value="TreeGrafter"/>
</dbReference>
<dbReference type="SUPFAM" id="SSF51735">
    <property type="entry name" value="NAD(P)-binding Rossmann-fold domains"/>
    <property type="match status" value="1"/>
</dbReference>
<dbReference type="InterPro" id="IPR000534">
    <property type="entry name" value="Semialdehyde_DH_NAD-bd"/>
</dbReference>
<dbReference type="SMART" id="SM00859">
    <property type="entry name" value="Semialdhyde_dh"/>
    <property type="match status" value="1"/>
</dbReference>
<dbReference type="STRING" id="92696.A0A4R0RKQ2"/>
<dbReference type="PANTHER" id="PTHR48079:SF6">
    <property type="entry name" value="NAD(P)-BINDING DOMAIN-CONTAINING PROTEIN-RELATED"/>
    <property type="match status" value="1"/>
</dbReference>
<proteinExistence type="predicted"/>
<dbReference type="OrthoDB" id="10262413at2759"/>
<evidence type="ECO:0000313" key="3">
    <source>
        <dbReference type="Proteomes" id="UP000292702"/>
    </source>
</evidence>
<dbReference type="PANTHER" id="PTHR48079">
    <property type="entry name" value="PROTEIN YEEZ"/>
    <property type="match status" value="1"/>
</dbReference>
<evidence type="ECO:0000313" key="2">
    <source>
        <dbReference type="EMBL" id="TCD67483.1"/>
    </source>
</evidence>
<dbReference type="Proteomes" id="UP000292702">
    <property type="component" value="Unassembled WGS sequence"/>
</dbReference>
<reference evidence="2 3" key="1">
    <citation type="submission" date="2018-11" db="EMBL/GenBank/DDBJ databases">
        <title>Genome assembly of Steccherinum ochraceum LE-BIN_3174, the white-rot fungus of the Steccherinaceae family (The Residual Polyporoid clade, Polyporales, Basidiomycota).</title>
        <authorList>
            <person name="Fedorova T.V."/>
            <person name="Glazunova O.A."/>
            <person name="Landesman E.O."/>
            <person name="Moiseenko K.V."/>
            <person name="Psurtseva N.V."/>
            <person name="Savinova O.S."/>
            <person name="Shakhova N.V."/>
            <person name="Tyazhelova T.V."/>
            <person name="Vasina D.V."/>
        </authorList>
    </citation>
    <scope>NUCLEOTIDE SEQUENCE [LARGE SCALE GENOMIC DNA]</scope>
    <source>
        <strain evidence="2 3">LE-BIN_3174</strain>
    </source>
</reference>
<dbReference type="Gene3D" id="3.40.50.720">
    <property type="entry name" value="NAD(P)-binding Rossmann-like Domain"/>
    <property type="match status" value="1"/>
</dbReference>
<protein>
    <recommendedName>
        <fullName evidence="1">Semialdehyde dehydrogenase NAD-binding domain-containing protein</fullName>
    </recommendedName>
</protein>
<comment type="caution">
    <text evidence="2">The sequence shown here is derived from an EMBL/GenBank/DDBJ whole genome shotgun (WGS) entry which is preliminary data.</text>
</comment>
<sequence>MASPLNILVLGATGYLGGTIVDRLLAHPQVSRFKITAFARSSEKAKKIEAAGIGLKATSGSLTEAAAKSDVVFNLASSDDLPFIQAILDGAERHFVATSVPLVLVQTSGSAILADTAMGEYASDKVYDDSDSAYLDAIPERLWHRHVDIPIARAHNKGYLKAYVTAPPLVWGSATGKLVDAGLQNPIQTSLLVIGRMAITRGQFGRVGPQKNMWSTIEVHDLADLHVEIFNKAVLEGKDIAGGSAYYFSANGDVVFADWLSLVAKALHKYGALKSADMTPFTDEEIQKWPILLAVFSVNSRCSDSRSRSLGWKPRPDKTEKEFLESIEESVKVMVNQPADFGASWGSFRPA</sequence>
<dbReference type="GO" id="GO:1901607">
    <property type="term" value="P:alpha-amino acid biosynthetic process"/>
    <property type="evidence" value="ECO:0007669"/>
    <property type="project" value="UniProtKB-ARBA"/>
</dbReference>
<dbReference type="AlphaFoldDB" id="A0A4R0RKQ2"/>
<keyword evidence="3" id="KW-1185">Reference proteome</keyword>
<dbReference type="GO" id="GO:0005737">
    <property type="term" value="C:cytoplasm"/>
    <property type="evidence" value="ECO:0007669"/>
    <property type="project" value="TreeGrafter"/>
</dbReference>
<evidence type="ECO:0000259" key="1">
    <source>
        <dbReference type="SMART" id="SM00859"/>
    </source>
</evidence>
<dbReference type="InterPro" id="IPR016040">
    <property type="entry name" value="NAD(P)-bd_dom"/>
</dbReference>
<dbReference type="GO" id="GO:0051287">
    <property type="term" value="F:NAD binding"/>
    <property type="evidence" value="ECO:0007669"/>
    <property type="project" value="InterPro"/>
</dbReference>
<dbReference type="InterPro" id="IPR051783">
    <property type="entry name" value="NAD(P)-dependent_oxidoreduct"/>
</dbReference>
<dbReference type="EMBL" id="RWJN01000096">
    <property type="protein sequence ID" value="TCD67483.1"/>
    <property type="molecule type" value="Genomic_DNA"/>
</dbReference>
<dbReference type="Pfam" id="PF13460">
    <property type="entry name" value="NAD_binding_10"/>
    <property type="match status" value="1"/>
</dbReference>
<gene>
    <name evidence="2" type="ORF">EIP91_012344</name>
</gene>
<name>A0A4R0RKQ2_9APHY</name>
<accession>A0A4R0RKQ2</accession>
<dbReference type="InterPro" id="IPR036291">
    <property type="entry name" value="NAD(P)-bd_dom_sf"/>
</dbReference>
<organism evidence="2 3">
    <name type="scientific">Steccherinum ochraceum</name>
    <dbReference type="NCBI Taxonomy" id="92696"/>
    <lineage>
        <taxon>Eukaryota</taxon>
        <taxon>Fungi</taxon>
        <taxon>Dikarya</taxon>
        <taxon>Basidiomycota</taxon>
        <taxon>Agaricomycotina</taxon>
        <taxon>Agaricomycetes</taxon>
        <taxon>Polyporales</taxon>
        <taxon>Steccherinaceae</taxon>
        <taxon>Steccherinum</taxon>
    </lineage>
</organism>
<feature type="domain" description="Semialdehyde dehydrogenase NAD-binding" evidence="1">
    <location>
        <begin position="6"/>
        <end position="115"/>
    </location>
</feature>